<keyword evidence="3" id="KW-0808">Transferase</keyword>
<name>A0A3E1NJY9_9BACT</name>
<dbReference type="RefSeq" id="WP_116847502.1">
    <property type="nucleotide sequence ID" value="NZ_QTJU01000003.1"/>
</dbReference>
<dbReference type="OrthoDB" id="9792992at2"/>
<keyword evidence="1" id="KW-0812">Transmembrane</keyword>
<dbReference type="EMBL" id="QTJU01000003">
    <property type="protein sequence ID" value="RFM28256.1"/>
    <property type="molecule type" value="Genomic_DNA"/>
</dbReference>
<feature type="transmembrane region" description="Helical" evidence="1">
    <location>
        <begin position="79"/>
        <end position="99"/>
    </location>
</feature>
<dbReference type="Gene3D" id="3.30.565.10">
    <property type="entry name" value="Histidine kinase-like ATPase, C-terminal domain"/>
    <property type="match status" value="1"/>
</dbReference>
<dbReference type="Pfam" id="PF06580">
    <property type="entry name" value="His_kinase"/>
    <property type="match status" value="1"/>
</dbReference>
<keyword evidence="4" id="KW-1185">Reference proteome</keyword>
<feature type="transmembrane region" description="Helical" evidence="1">
    <location>
        <begin position="37"/>
        <end position="59"/>
    </location>
</feature>
<feature type="domain" description="Signal transduction histidine kinase internal region" evidence="2">
    <location>
        <begin position="158"/>
        <end position="235"/>
    </location>
</feature>
<keyword evidence="1" id="KW-0472">Membrane</keyword>
<proteinExistence type="predicted"/>
<keyword evidence="1" id="KW-1133">Transmembrane helix</keyword>
<dbReference type="InterPro" id="IPR050640">
    <property type="entry name" value="Bact_2-comp_sensor_kinase"/>
</dbReference>
<dbReference type="PANTHER" id="PTHR34220">
    <property type="entry name" value="SENSOR HISTIDINE KINASE YPDA"/>
    <property type="match status" value="1"/>
</dbReference>
<dbReference type="InterPro" id="IPR036890">
    <property type="entry name" value="HATPase_C_sf"/>
</dbReference>
<accession>A0A3E1NJY9</accession>
<evidence type="ECO:0000259" key="2">
    <source>
        <dbReference type="Pfam" id="PF06580"/>
    </source>
</evidence>
<dbReference type="AlphaFoldDB" id="A0A3E1NJY9"/>
<evidence type="ECO:0000313" key="3">
    <source>
        <dbReference type="EMBL" id="RFM28256.1"/>
    </source>
</evidence>
<protein>
    <submittedName>
        <fullName evidence="3">Histidine kinase</fullName>
    </submittedName>
</protein>
<dbReference type="Proteomes" id="UP000261284">
    <property type="component" value="Unassembled WGS sequence"/>
</dbReference>
<keyword evidence="3" id="KW-0418">Kinase</keyword>
<dbReference type="PANTHER" id="PTHR34220:SF7">
    <property type="entry name" value="SENSOR HISTIDINE KINASE YPDA"/>
    <property type="match status" value="1"/>
</dbReference>
<gene>
    <name evidence="3" type="ORF">DXN05_12130</name>
</gene>
<dbReference type="GO" id="GO:0016020">
    <property type="term" value="C:membrane"/>
    <property type="evidence" value="ECO:0007669"/>
    <property type="project" value="InterPro"/>
</dbReference>
<dbReference type="InterPro" id="IPR010559">
    <property type="entry name" value="Sig_transdc_His_kin_internal"/>
</dbReference>
<organism evidence="3 4">
    <name type="scientific">Deminuibacter soli</name>
    <dbReference type="NCBI Taxonomy" id="2291815"/>
    <lineage>
        <taxon>Bacteria</taxon>
        <taxon>Pseudomonadati</taxon>
        <taxon>Bacteroidota</taxon>
        <taxon>Chitinophagia</taxon>
        <taxon>Chitinophagales</taxon>
        <taxon>Chitinophagaceae</taxon>
        <taxon>Deminuibacter</taxon>
    </lineage>
</organism>
<sequence>MQVRLRHFFPAIYGLLVYTCIRLVNDTGFGIRFWLRPWHITVLEVGMSILTSYITIFIVRKLAARFNRRTTSKLTAMQVLKEFAVITLVSLLLNNLLLIPFEMVTDNGLQLIDVVLSNVIPTLFILLYYAILRGNGYLNNYIQQQLQTEKIKNDQLATELKFLKAQYHPHFLFNALNTVYFQMDEDVQAAKQTIEGFSSLLRYQLYNQQQTVPIAEELQYLKHFIQLQQLRMNKALISFNTDPELQGHLYPLLLLPLIENACKYADGQHPISINATHKEGWLQFTVENRVPHVGIAIKKGGIGLENLKRRLSLLYNNQHQFQVRHTTDCFKVQLSIPLFPKPATHA</sequence>
<feature type="transmembrane region" description="Helical" evidence="1">
    <location>
        <begin position="7"/>
        <end position="25"/>
    </location>
</feature>
<comment type="caution">
    <text evidence="3">The sequence shown here is derived from an EMBL/GenBank/DDBJ whole genome shotgun (WGS) entry which is preliminary data.</text>
</comment>
<dbReference type="GO" id="GO:0000155">
    <property type="term" value="F:phosphorelay sensor kinase activity"/>
    <property type="evidence" value="ECO:0007669"/>
    <property type="project" value="InterPro"/>
</dbReference>
<evidence type="ECO:0000313" key="4">
    <source>
        <dbReference type="Proteomes" id="UP000261284"/>
    </source>
</evidence>
<feature type="transmembrane region" description="Helical" evidence="1">
    <location>
        <begin position="111"/>
        <end position="131"/>
    </location>
</feature>
<evidence type="ECO:0000256" key="1">
    <source>
        <dbReference type="SAM" id="Phobius"/>
    </source>
</evidence>
<reference evidence="3 4" key="1">
    <citation type="submission" date="2018-08" db="EMBL/GenBank/DDBJ databases">
        <title>Chitinophagaceae sp. K23C18032701, a novel bacterium isolated from forest soil.</title>
        <authorList>
            <person name="Wang C."/>
        </authorList>
    </citation>
    <scope>NUCLEOTIDE SEQUENCE [LARGE SCALE GENOMIC DNA]</scope>
    <source>
        <strain evidence="3 4">K23C18032701</strain>
    </source>
</reference>
<dbReference type="SUPFAM" id="SSF55874">
    <property type="entry name" value="ATPase domain of HSP90 chaperone/DNA topoisomerase II/histidine kinase"/>
    <property type="match status" value="1"/>
</dbReference>